<gene>
    <name evidence="2" type="ORF">RHSIM_Rhsim04G0083500</name>
</gene>
<protein>
    <submittedName>
        <fullName evidence="2">Uncharacterized protein</fullName>
    </submittedName>
</protein>
<comment type="caution">
    <text evidence="2">The sequence shown here is derived from an EMBL/GenBank/DDBJ whole genome shotgun (WGS) entry which is preliminary data.</text>
</comment>
<comment type="similarity">
    <text evidence="1">Belongs to the UDP-glycosyltransferase family.</text>
</comment>
<dbReference type="AlphaFoldDB" id="A0A834H084"/>
<name>A0A834H084_RHOSS</name>
<dbReference type="EMBL" id="WJXA01000004">
    <property type="protein sequence ID" value="KAF7145117.1"/>
    <property type="molecule type" value="Genomic_DNA"/>
</dbReference>
<reference evidence="2" key="1">
    <citation type="submission" date="2019-11" db="EMBL/GenBank/DDBJ databases">
        <authorList>
            <person name="Liu Y."/>
            <person name="Hou J."/>
            <person name="Li T.-Q."/>
            <person name="Guan C.-H."/>
            <person name="Wu X."/>
            <person name="Wu H.-Z."/>
            <person name="Ling F."/>
            <person name="Zhang R."/>
            <person name="Shi X.-G."/>
            <person name="Ren J.-P."/>
            <person name="Chen E.-F."/>
            <person name="Sun J.-M."/>
        </authorList>
    </citation>
    <scope>NUCLEOTIDE SEQUENCE</scope>
    <source>
        <strain evidence="2">Adult_tree_wgs_1</strain>
        <tissue evidence="2">Leaves</tissue>
    </source>
</reference>
<evidence type="ECO:0000256" key="1">
    <source>
        <dbReference type="ARBA" id="ARBA00009995"/>
    </source>
</evidence>
<keyword evidence="3" id="KW-1185">Reference proteome</keyword>
<evidence type="ECO:0000313" key="2">
    <source>
        <dbReference type="EMBL" id="KAF7145117.1"/>
    </source>
</evidence>
<dbReference type="Gene3D" id="3.40.50.2000">
    <property type="entry name" value="Glycogen Phosphorylase B"/>
    <property type="match status" value="2"/>
</dbReference>
<proteinExistence type="inferred from homology"/>
<dbReference type="InterPro" id="IPR050481">
    <property type="entry name" value="UDP-glycosyltransf_plant"/>
</dbReference>
<evidence type="ECO:0000313" key="3">
    <source>
        <dbReference type="Proteomes" id="UP000626092"/>
    </source>
</evidence>
<dbReference type="PANTHER" id="PTHR48048:SF45">
    <property type="entry name" value="GLYCOSYLTRANSFERASE"/>
    <property type="match status" value="1"/>
</dbReference>
<sequence>MYAEQQMNVFQLARELGLAVDIKLDYRKAMRNDSTKPKLVMAYDIENGIRKLMENGGKSHTKGIKQNVKEMSEKSKIAIKDGGSSYNSIARFIEDVIINVPREAVINTENVVQESEESVGKSAVNNNQPTSIEEPQVEPAKIAKDQHKENCEPVPDQLWTLLLSILSRIKRDAVETSKKLGVIHHESDKAVVNRLAQLNIEEHKNRNKVFDEAKSVKNIKTKIALWLKACYDLKEYTVEDIIRCIQGVRKLKAAKIHMFCCWFDLVVRCSAATCSGLSVDDRDSFPLIQSFHFCSCLNIQMFHAVDG</sequence>
<accession>A0A834H084</accession>
<dbReference type="Proteomes" id="UP000626092">
    <property type="component" value="Unassembled WGS sequence"/>
</dbReference>
<dbReference type="OrthoDB" id="5835829at2759"/>
<dbReference type="PANTHER" id="PTHR48048">
    <property type="entry name" value="GLYCOSYLTRANSFERASE"/>
    <property type="match status" value="1"/>
</dbReference>
<organism evidence="2 3">
    <name type="scientific">Rhododendron simsii</name>
    <name type="common">Sims's rhododendron</name>
    <dbReference type="NCBI Taxonomy" id="118357"/>
    <lineage>
        <taxon>Eukaryota</taxon>
        <taxon>Viridiplantae</taxon>
        <taxon>Streptophyta</taxon>
        <taxon>Embryophyta</taxon>
        <taxon>Tracheophyta</taxon>
        <taxon>Spermatophyta</taxon>
        <taxon>Magnoliopsida</taxon>
        <taxon>eudicotyledons</taxon>
        <taxon>Gunneridae</taxon>
        <taxon>Pentapetalae</taxon>
        <taxon>asterids</taxon>
        <taxon>Ericales</taxon>
        <taxon>Ericaceae</taxon>
        <taxon>Ericoideae</taxon>
        <taxon>Rhodoreae</taxon>
        <taxon>Rhododendron</taxon>
    </lineage>
</organism>
<dbReference type="GO" id="GO:0035251">
    <property type="term" value="F:UDP-glucosyltransferase activity"/>
    <property type="evidence" value="ECO:0007669"/>
    <property type="project" value="InterPro"/>
</dbReference>
<dbReference type="SUPFAM" id="SSF53756">
    <property type="entry name" value="UDP-Glycosyltransferase/glycogen phosphorylase"/>
    <property type="match status" value="1"/>
</dbReference>